<evidence type="ECO:0000256" key="2">
    <source>
        <dbReference type="ARBA" id="ARBA00034247"/>
    </source>
</evidence>
<accession>A0ABU1ZHD4</accession>
<reference evidence="4 5" key="1">
    <citation type="submission" date="2023-07" db="EMBL/GenBank/DDBJ databases">
        <title>Sorghum-associated microbial communities from plants grown in Nebraska, USA.</title>
        <authorList>
            <person name="Schachtman D."/>
        </authorList>
    </citation>
    <scope>NUCLEOTIDE SEQUENCE [LARGE SCALE GENOMIC DNA]</scope>
    <source>
        <strain evidence="4 5">BE308</strain>
    </source>
</reference>
<dbReference type="NCBIfam" id="TIGR00254">
    <property type="entry name" value="GGDEF"/>
    <property type="match status" value="1"/>
</dbReference>
<dbReference type="EC" id="2.7.7.65" evidence="1"/>
<dbReference type="Gene3D" id="1.25.40.10">
    <property type="entry name" value="Tetratricopeptide repeat domain"/>
    <property type="match status" value="1"/>
</dbReference>
<dbReference type="SUPFAM" id="SSF48452">
    <property type="entry name" value="TPR-like"/>
    <property type="match status" value="1"/>
</dbReference>
<dbReference type="InterPro" id="IPR029787">
    <property type="entry name" value="Nucleotide_cyclase"/>
</dbReference>
<dbReference type="PANTHER" id="PTHR45138">
    <property type="entry name" value="REGULATORY COMPONENTS OF SENSORY TRANSDUCTION SYSTEM"/>
    <property type="match status" value="1"/>
</dbReference>
<dbReference type="CDD" id="cd01949">
    <property type="entry name" value="GGDEF"/>
    <property type="match status" value="1"/>
</dbReference>
<evidence type="ECO:0000259" key="3">
    <source>
        <dbReference type="PROSITE" id="PS50887"/>
    </source>
</evidence>
<proteinExistence type="predicted"/>
<evidence type="ECO:0000313" key="5">
    <source>
        <dbReference type="Proteomes" id="UP001268089"/>
    </source>
</evidence>
<name>A0ABU1ZHD4_9BURK</name>
<dbReference type="SUPFAM" id="SSF55073">
    <property type="entry name" value="Nucleotide cyclase"/>
    <property type="match status" value="1"/>
</dbReference>
<protein>
    <recommendedName>
        <fullName evidence="1">diguanylate cyclase</fullName>
        <ecNumber evidence="1">2.7.7.65</ecNumber>
    </recommendedName>
</protein>
<gene>
    <name evidence="4" type="ORF">J2X15_000198</name>
</gene>
<dbReference type="Proteomes" id="UP001268089">
    <property type="component" value="Unassembled WGS sequence"/>
</dbReference>
<feature type="domain" description="GGDEF" evidence="3">
    <location>
        <begin position="414"/>
        <end position="542"/>
    </location>
</feature>
<dbReference type="InterPro" id="IPR043128">
    <property type="entry name" value="Rev_trsase/Diguanyl_cyclase"/>
</dbReference>
<dbReference type="PROSITE" id="PS50887">
    <property type="entry name" value="GGDEF"/>
    <property type="match status" value="1"/>
</dbReference>
<dbReference type="EMBL" id="JAVDXO010000001">
    <property type="protein sequence ID" value="MDR7304932.1"/>
    <property type="molecule type" value="Genomic_DNA"/>
</dbReference>
<dbReference type="PANTHER" id="PTHR45138:SF9">
    <property type="entry name" value="DIGUANYLATE CYCLASE DGCM-RELATED"/>
    <property type="match status" value="1"/>
</dbReference>
<sequence length="542" mass="60304">MSASNLPPETVPVLSLLLQAQRALDRGDVAQSQSLSKAALQHAQNTLDLQAQAQALLCLAHGDRMVSRFRRAQETAQRAAALFQLVGDLAGEAEALSVVAHTLSVMGHSEEGVDAALLAAKLNEGGAPLPVAMSYNYLGVAYACAWSFDKADAALQYAIDLLDANGLWIESYLPRINQRAMEITRCFFDRYYHGEFRSLNRLTDLRHAHARAAQVPSNLLVLQGAFVKTQVMLGLVDGFEACWLGQWDLAQQNADFAQSAQARGDSNPSVTLMEIWLRTEIAWAREDWAQAEAQAQRMLELANQIDNEHMVGIAYLLSTQVLSAQGKDRLAQAFLRALKLRENNLRLEAIRSREERIEWQLKARANNANARRLAEETQRLQQLALEDALTGLYNRRHLEDMVPEVLRKGQERRLSPAMAFVDVDHFKLINDNFSHRVGDLVLKSIANILRSFVRDGDVPVRLGGDEFVVAFAHVEERDAEGLAQRIHDAIRSFDWDGLHPGLEVTASVGVAGAEAGDALDTWLHRCDLCMYQEKDSRRQGLA</sequence>
<comment type="caution">
    <text evidence="4">The sequence shown here is derived from an EMBL/GenBank/DDBJ whole genome shotgun (WGS) entry which is preliminary data.</text>
</comment>
<dbReference type="InterPro" id="IPR050469">
    <property type="entry name" value="Diguanylate_Cyclase"/>
</dbReference>
<dbReference type="InterPro" id="IPR011990">
    <property type="entry name" value="TPR-like_helical_dom_sf"/>
</dbReference>
<dbReference type="Pfam" id="PF00990">
    <property type="entry name" value="GGDEF"/>
    <property type="match status" value="1"/>
</dbReference>
<evidence type="ECO:0000313" key="4">
    <source>
        <dbReference type="EMBL" id="MDR7304932.1"/>
    </source>
</evidence>
<evidence type="ECO:0000256" key="1">
    <source>
        <dbReference type="ARBA" id="ARBA00012528"/>
    </source>
</evidence>
<dbReference type="InterPro" id="IPR000160">
    <property type="entry name" value="GGDEF_dom"/>
</dbReference>
<organism evidence="4 5">
    <name type="scientific">Rhodoferax saidenbachensis</name>
    <dbReference type="NCBI Taxonomy" id="1484693"/>
    <lineage>
        <taxon>Bacteria</taxon>
        <taxon>Pseudomonadati</taxon>
        <taxon>Pseudomonadota</taxon>
        <taxon>Betaproteobacteria</taxon>
        <taxon>Burkholderiales</taxon>
        <taxon>Comamonadaceae</taxon>
        <taxon>Rhodoferax</taxon>
    </lineage>
</organism>
<dbReference type="Gene3D" id="3.30.70.270">
    <property type="match status" value="1"/>
</dbReference>
<comment type="catalytic activity">
    <reaction evidence="2">
        <text>2 GTP = 3',3'-c-di-GMP + 2 diphosphate</text>
        <dbReference type="Rhea" id="RHEA:24898"/>
        <dbReference type="ChEBI" id="CHEBI:33019"/>
        <dbReference type="ChEBI" id="CHEBI:37565"/>
        <dbReference type="ChEBI" id="CHEBI:58805"/>
        <dbReference type="EC" id="2.7.7.65"/>
    </reaction>
</comment>
<dbReference type="SMART" id="SM00267">
    <property type="entry name" value="GGDEF"/>
    <property type="match status" value="1"/>
</dbReference>
<dbReference type="RefSeq" id="WP_310338542.1">
    <property type="nucleotide sequence ID" value="NZ_JAVDXO010000001.1"/>
</dbReference>
<keyword evidence="5" id="KW-1185">Reference proteome</keyword>